<keyword evidence="7 10" id="KW-0472">Membrane</keyword>
<keyword evidence="2" id="KW-1003">Cell membrane</keyword>
<dbReference type="PANTHER" id="PTHR21137:SF35">
    <property type="entry name" value="ODORANT RECEPTOR 19A-RELATED"/>
    <property type="match status" value="1"/>
</dbReference>
<keyword evidence="5" id="KW-0552">Olfaction</keyword>
<evidence type="ECO:0000256" key="1">
    <source>
        <dbReference type="ARBA" id="ARBA00004651"/>
    </source>
</evidence>
<evidence type="ECO:0000313" key="11">
    <source>
        <dbReference type="EMBL" id="CAH1995119.1"/>
    </source>
</evidence>
<dbReference type="OrthoDB" id="6614360at2759"/>
<evidence type="ECO:0000313" key="12">
    <source>
        <dbReference type="Proteomes" id="UP001152888"/>
    </source>
</evidence>
<evidence type="ECO:0000256" key="9">
    <source>
        <dbReference type="ARBA" id="ARBA00023224"/>
    </source>
</evidence>
<comment type="caution">
    <text evidence="11">The sequence shown here is derived from an EMBL/GenBank/DDBJ whole genome shotgun (WGS) entry which is preliminary data.</text>
</comment>
<protein>
    <submittedName>
        <fullName evidence="11">Uncharacterized protein</fullName>
    </submittedName>
</protein>
<evidence type="ECO:0000256" key="10">
    <source>
        <dbReference type="SAM" id="Phobius"/>
    </source>
</evidence>
<keyword evidence="12" id="KW-1185">Reference proteome</keyword>
<keyword evidence="6 10" id="KW-1133">Transmembrane helix</keyword>
<dbReference type="GO" id="GO:0007165">
    <property type="term" value="P:signal transduction"/>
    <property type="evidence" value="ECO:0007669"/>
    <property type="project" value="UniProtKB-KW"/>
</dbReference>
<dbReference type="GO" id="GO:0004984">
    <property type="term" value="F:olfactory receptor activity"/>
    <property type="evidence" value="ECO:0007669"/>
    <property type="project" value="InterPro"/>
</dbReference>
<accession>A0A9P0LKX1</accession>
<organism evidence="11 12">
    <name type="scientific">Acanthoscelides obtectus</name>
    <name type="common">Bean weevil</name>
    <name type="synonym">Bruchus obtectus</name>
    <dbReference type="NCBI Taxonomy" id="200917"/>
    <lineage>
        <taxon>Eukaryota</taxon>
        <taxon>Metazoa</taxon>
        <taxon>Ecdysozoa</taxon>
        <taxon>Arthropoda</taxon>
        <taxon>Hexapoda</taxon>
        <taxon>Insecta</taxon>
        <taxon>Pterygota</taxon>
        <taxon>Neoptera</taxon>
        <taxon>Endopterygota</taxon>
        <taxon>Coleoptera</taxon>
        <taxon>Polyphaga</taxon>
        <taxon>Cucujiformia</taxon>
        <taxon>Chrysomeloidea</taxon>
        <taxon>Chrysomelidae</taxon>
        <taxon>Bruchinae</taxon>
        <taxon>Bruchini</taxon>
        <taxon>Acanthoscelides</taxon>
    </lineage>
</organism>
<dbReference type="Pfam" id="PF02949">
    <property type="entry name" value="7tm_6"/>
    <property type="match status" value="1"/>
</dbReference>
<feature type="transmembrane region" description="Helical" evidence="10">
    <location>
        <begin position="153"/>
        <end position="176"/>
    </location>
</feature>
<evidence type="ECO:0000256" key="4">
    <source>
        <dbReference type="ARBA" id="ARBA00022692"/>
    </source>
</evidence>
<evidence type="ECO:0000256" key="5">
    <source>
        <dbReference type="ARBA" id="ARBA00022725"/>
    </source>
</evidence>
<evidence type="ECO:0000256" key="8">
    <source>
        <dbReference type="ARBA" id="ARBA00023170"/>
    </source>
</evidence>
<keyword evidence="8" id="KW-0675">Receptor</keyword>
<dbReference type="Proteomes" id="UP001152888">
    <property type="component" value="Unassembled WGS sequence"/>
</dbReference>
<keyword evidence="3" id="KW-0716">Sensory transduction</keyword>
<feature type="transmembrane region" description="Helical" evidence="10">
    <location>
        <begin position="6"/>
        <end position="23"/>
    </location>
</feature>
<dbReference type="InterPro" id="IPR004117">
    <property type="entry name" value="7tm6_olfct_rcpt"/>
</dbReference>
<evidence type="ECO:0000256" key="6">
    <source>
        <dbReference type="ARBA" id="ARBA00022989"/>
    </source>
</evidence>
<evidence type="ECO:0000256" key="7">
    <source>
        <dbReference type="ARBA" id="ARBA00023136"/>
    </source>
</evidence>
<gene>
    <name evidence="11" type="ORF">ACAOBT_LOCUS22398</name>
</gene>
<keyword evidence="4 10" id="KW-0812">Transmembrane</keyword>
<dbReference type="PANTHER" id="PTHR21137">
    <property type="entry name" value="ODORANT RECEPTOR"/>
    <property type="match status" value="1"/>
</dbReference>
<dbReference type="GO" id="GO:0005549">
    <property type="term" value="F:odorant binding"/>
    <property type="evidence" value="ECO:0007669"/>
    <property type="project" value="InterPro"/>
</dbReference>
<evidence type="ECO:0000256" key="3">
    <source>
        <dbReference type="ARBA" id="ARBA00022606"/>
    </source>
</evidence>
<dbReference type="EMBL" id="CAKOFQ010007214">
    <property type="protein sequence ID" value="CAH1995119.1"/>
    <property type="molecule type" value="Genomic_DNA"/>
</dbReference>
<comment type="subcellular location">
    <subcellularLocation>
        <location evidence="1">Cell membrane</location>
        <topology evidence="1">Multi-pass membrane protein</topology>
    </subcellularLocation>
</comment>
<dbReference type="GO" id="GO:0005886">
    <property type="term" value="C:plasma membrane"/>
    <property type="evidence" value="ECO:0007669"/>
    <property type="project" value="UniProtKB-SubCell"/>
</dbReference>
<keyword evidence="9" id="KW-0807">Transducer</keyword>
<evidence type="ECO:0000256" key="2">
    <source>
        <dbReference type="ARBA" id="ARBA00022475"/>
    </source>
</evidence>
<reference evidence="11" key="1">
    <citation type="submission" date="2022-03" db="EMBL/GenBank/DDBJ databases">
        <authorList>
            <person name="Sayadi A."/>
        </authorList>
    </citation>
    <scope>NUCLEOTIDE SEQUENCE</scope>
</reference>
<name>A0A9P0LKX1_ACAOB</name>
<feature type="transmembrane region" description="Helical" evidence="10">
    <location>
        <begin position="59"/>
        <end position="80"/>
    </location>
</feature>
<proteinExistence type="predicted"/>
<dbReference type="AlphaFoldDB" id="A0A9P0LKX1"/>
<sequence length="183" mass="21066">MASIYVSILCTLLIEAIIQVACLKERLESIEDRRCLEECIDHYSEITTFTKRLHHICKIGLTVVFVTGVINICTTLSLMLEVKFIELVFMVPYLSEMIMIIYIHCFYGSILATESEDIPYSSFSSKWINADYSYKKTLALFMVFTKREISIKLAGGMFTMTLPLFVQIIRTAYAYFNVLQSVE</sequence>
<feature type="transmembrane region" description="Helical" evidence="10">
    <location>
        <begin position="92"/>
        <end position="112"/>
    </location>
</feature>